<dbReference type="AlphaFoldDB" id="A0A8H4RI55"/>
<dbReference type="EMBL" id="JAAMPI010000539">
    <property type="protein sequence ID" value="KAF4630544.1"/>
    <property type="molecule type" value="Genomic_DNA"/>
</dbReference>
<comment type="caution">
    <text evidence="2">The sequence shown here is derived from an EMBL/GenBank/DDBJ whole genome shotgun (WGS) entry which is preliminary data.</text>
</comment>
<keyword evidence="3" id="KW-1185">Reference proteome</keyword>
<evidence type="ECO:0000256" key="1">
    <source>
        <dbReference type="SAM" id="MobiDB-lite"/>
    </source>
</evidence>
<evidence type="ECO:0000313" key="2">
    <source>
        <dbReference type="EMBL" id="KAF4630544.1"/>
    </source>
</evidence>
<gene>
    <name evidence="2" type="ORF">G7Y89_g7596</name>
</gene>
<evidence type="ECO:0000313" key="3">
    <source>
        <dbReference type="Proteomes" id="UP000566819"/>
    </source>
</evidence>
<sequence>MADKQKDSSSSSLSFRGTNPLDNPLTIDECQLAALRTRINRKREEKERVKKQSNPRSTGVSLFPSPPTGVVLRPPFQ</sequence>
<organism evidence="2 3">
    <name type="scientific">Cudoniella acicularis</name>
    <dbReference type="NCBI Taxonomy" id="354080"/>
    <lineage>
        <taxon>Eukaryota</taxon>
        <taxon>Fungi</taxon>
        <taxon>Dikarya</taxon>
        <taxon>Ascomycota</taxon>
        <taxon>Pezizomycotina</taxon>
        <taxon>Leotiomycetes</taxon>
        <taxon>Helotiales</taxon>
        <taxon>Tricladiaceae</taxon>
        <taxon>Cudoniella</taxon>
    </lineage>
</organism>
<reference evidence="2 3" key="1">
    <citation type="submission" date="2020-03" db="EMBL/GenBank/DDBJ databases">
        <title>Draft Genome Sequence of Cudoniella acicularis.</title>
        <authorList>
            <person name="Buettner E."/>
            <person name="Kellner H."/>
        </authorList>
    </citation>
    <scope>NUCLEOTIDE SEQUENCE [LARGE SCALE GENOMIC DNA]</scope>
    <source>
        <strain evidence="2 3">DSM 108380</strain>
    </source>
</reference>
<dbReference type="Proteomes" id="UP000566819">
    <property type="component" value="Unassembled WGS sequence"/>
</dbReference>
<feature type="region of interest" description="Disordered" evidence="1">
    <location>
        <begin position="38"/>
        <end position="77"/>
    </location>
</feature>
<protein>
    <submittedName>
        <fullName evidence="2">Uncharacterized protein</fullName>
    </submittedName>
</protein>
<accession>A0A8H4RI55</accession>
<proteinExistence type="predicted"/>
<feature type="region of interest" description="Disordered" evidence="1">
    <location>
        <begin position="1"/>
        <end position="25"/>
    </location>
</feature>
<name>A0A8H4RI55_9HELO</name>